<evidence type="ECO:0000313" key="3">
    <source>
        <dbReference type="EMBL" id="GAB1252382.1"/>
    </source>
</evidence>
<feature type="signal peptide" evidence="1">
    <location>
        <begin position="1"/>
        <end position="23"/>
    </location>
</feature>
<name>A0ABQ0E3R8_9PORP</name>
<dbReference type="Gene3D" id="2.40.160.20">
    <property type="match status" value="1"/>
</dbReference>
<reference evidence="3 4" key="1">
    <citation type="journal article" date="2025" name="Int. J. Syst. Evol. Microbiol.">
        <title>Desulfovibrio falkowii sp. nov., Porphyromonas miyakawae sp. nov., Mediterraneibacter flintii sp. nov. and Owariibacterium komagatae gen. nov., sp. nov., isolated from human faeces.</title>
        <authorList>
            <person name="Hamaguchi T."/>
            <person name="Ohara M."/>
            <person name="Hisatomi A."/>
            <person name="Sekiguchi K."/>
            <person name="Takeda J.I."/>
            <person name="Ueyama J."/>
            <person name="Ito M."/>
            <person name="Nishiwaki H."/>
            <person name="Ogi T."/>
            <person name="Hirayama M."/>
            <person name="Ohkuma M."/>
            <person name="Sakamoto M."/>
            <person name="Ohno K."/>
        </authorList>
    </citation>
    <scope>NUCLEOTIDE SEQUENCE [LARGE SCALE GENOMIC DNA]</scope>
    <source>
        <strain evidence="3 4">13CB11C</strain>
    </source>
</reference>
<dbReference type="EMBL" id="BAAFSF010000004">
    <property type="protein sequence ID" value="GAB1252382.1"/>
    <property type="molecule type" value="Genomic_DNA"/>
</dbReference>
<dbReference type="Pfam" id="PF13568">
    <property type="entry name" value="OMP_b-brl_2"/>
    <property type="match status" value="1"/>
</dbReference>
<comment type="caution">
    <text evidence="3">The sequence shown here is derived from an EMBL/GenBank/DDBJ whole genome shotgun (WGS) entry which is preliminary data.</text>
</comment>
<dbReference type="InterPro" id="IPR011250">
    <property type="entry name" value="OMP/PagP_B-barrel"/>
</dbReference>
<dbReference type="Proteomes" id="UP001628220">
    <property type="component" value="Unassembled WGS sequence"/>
</dbReference>
<evidence type="ECO:0000259" key="2">
    <source>
        <dbReference type="Pfam" id="PF13568"/>
    </source>
</evidence>
<dbReference type="SUPFAM" id="SSF56925">
    <property type="entry name" value="OMPA-like"/>
    <property type="match status" value="1"/>
</dbReference>
<accession>A0ABQ0E3R8</accession>
<dbReference type="RefSeq" id="WP_411916136.1">
    <property type="nucleotide sequence ID" value="NZ_BAAFSF010000004.1"/>
</dbReference>
<keyword evidence="1" id="KW-0732">Signal</keyword>
<keyword evidence="4" id="KW-1185">Reference proteome</keyword>
<organism evidence="3 4">
    <name type="scientific">Porphyromonas miyakawae</name>
    <dbReference type="NCBI Taxonomy" id="3137470"/>
    <lineage>
        <taxon>Bacteria</taxon>
        <taxon>Pseudomonadati</taxon>
        <taxon>Bacteroidota</taxon>
        <taxon>Bacteroidia</taxon>
        <taxon>Bacteroidales</taxon>
        <taxon>Porphyromonadaceae</taxon>
        <taxon>Porphyromonas</taxon>
    </lineage>
</organism>
<proteinExistence type="predicted"/>
<dbReference type="InterPro" id="IPR025665">
    <property type="entry name" value="Beta-barrel_OMP_2"/>
</dbReference>
<evidence type="ECO:0000313" key="4">
    <source>
        <dbReference type="Proteomes" id="UP001628220"/>
    </source>
</evidence>
<gene>
    <name evidence="3" type="ORF">Tsumi_14880</name>
</gene>
<feature type="domain" description="Outer membrane protein beta-barrel" evidence="2">
    <location>
        <begin position="23"/>
        <end position="212"/>
    </location>
</feature>
<protein>
    <recommendedName>
        <fullName evidence="2">Outer membrane protein beta-barrel domain-containing protein</fullName>
    </recommendedName>
</protein>
<evidence type="ECO:0000256" key="1">
    <source>
        <dbReference type="SAM" id="SignalP"/>
    </source>
</evidence>
<sequence>MKSSRISVVTMLLWAVVSFVGKAQNQTPEKIEYGVTAGANFSNLILNDEFKQLETKGMQLGGELGAFMRINLCPHFALQPELNFYYYATGLKASVMPPLGGEEAVPHVIENKINQWGMQIPIYAMAMIPTDFGRFYIGAGPFVGIGFAAQTNEVEFATKWLKIPFKLEPIQLYERHNEKSALYRWNVGIACRMGYEFNNGILLNLGYNYGFLDQAGDLRTSLSDHFIRTGIELRDVNYVAHQHAVSLGIGYRF</sequence>
<feature type="chain" id="PRO_5045667744" description="Outer membrane protein beta-barrel domain-containing protein" evidence="1">
    <location>
        <begin position="24"/>
        <end position="253"/>
    </location>
</feature>